<evidence type="ECO:0000256" key="1">
    <source>
        <dbReference type="RuleBase" id="RU004508"/>
    </source>
</evidence>
<keyword evidence="2" id="KW-0808">Transferase</keyword>
<dbReference type="Gene3D" id="3.90.1150.10">
    <property type="entry name" value="Aspartate Aminotransferase, domain 1"/>
    <property type="match status" value="1"/>
</dbReference>
<evidence type="ECO:0000313" key="2">
    <source>
        <dbReference type="EMBL" id="MCY6482753.1"/>
    </source>
</evidence>
<dbReference type="PIRSF" id="PIRSF000390">
    <property type="entry name" value="PLP_StrS"/>
    <property type="match status" value="1"/>
</dbReference>
<dbReference type="RefSeq" id="WP_268039009.1">
    <property type="nucleotide sequence ID" value="NZ_JAPQER010000001.1"/>
</dbReference>
<dbReference type="GO" id="GO:0008483">
    <property type="term" value="F:transaminase activity"/>
    <property type="evidence" value="ECO:0007669"/>
    <property type="project" value="UniProtKB-KW"/>
</dbReference>
<dbReference type="Pfam" id="PF01041">
    <property type="entry name" value="DegT_DnrJ_EryC1"/>
    <property type="match status" value="1"/>
</dbReference>
<evidence type="ECO:0000313" key="3">
    <source>
        <dbReference type="Proteomes" id="UP001078443"/>
    </source>
</evidence>
<name>A0ABT4CY72_9CLOT</name>
<dbReference type="Proteomes" id="UP001078443">
    <property type="component" value="Unassembled WGS sequence"/>
</dbReference>
<proteinExistence type="inferred from homology"/>
<dbReference type="PANTHER" id="PTHR30244">
    <property type="entry name" value="TRANSAMINASE"/>
    <property type="match status" value="1"/>
</dbReference>
<keyword evidence="1" id="KW-0663">Pyridoxal phosphate</keyword>
<dbReference type="InterPro" id="IPR000653">
    <property type="entry name" value="DegT/StrS_aminotransferase"/>
</dbReference>
<dbReference type="InterPro" id="IPR015421">
    <property type="entry name" value="PyrdxlP-dep_Trfase_major"/>
</dbReference>
<reference evidence="2" key="1">
    <citation type="submission" date="2022-12" db="EMBL/GenBank/DDBJ databases">
        <authorList>
            <person name="Wang J."/>
        </authorList>
    </citation>
    <scope>NUCLEOTIDE SEQUENCE</scope>
    <source>
        <strain evidence="2">HY-45-18</strain>
    </source>
</reference>
<keyword evidence="2" id="KW-0032">Aminotransferase</keyword>
<accession>A0ABT4CY72</accession>
<organism evidence="2 3">
    <name type="scientific">Clostridium aestuarii</name>
    <dbReference type="NCBI Taxonomy" id="338193"/>
    <lineage>
        <taxon>Bacteria</taxon>
        <taxon>Bacillati</taxon>
        <taxon>Bacillota</taxon>
        <taxon>Clostridia</taxon>
        <taxon>Eubacteriales</taxon>
        <taxon>Clostridiaceae</taxon>
        <taxon>Clostridium</taxon>
    </lineage>
</organism>
<keyword evidence="3" id="KW-1185">Reference proteome</keyword>
<dbReference type="EMBL" id="JAPQER010000001">
    <property type="protein sequence ID" value="MCY6482753.1"/>
    <property type="molecule type" value="Genomic_DNA"/>
</dbReference>
<dbReference type="PANTHER" id="PTHR30244:SF34">
    <property type="entry name" value="DTDP-4-AMINO-4,6-DIDEOXYGALACTOSE TRANSAMINASE"/>
    <property type="match status" value="1"/>
</dbReference>
<dbReference type="InterPro" id="IPR015424">
    <property type="entry name" value="PyrdxlP-dep_Trfase"/>
</dbReference>
<gene>
    <name evidence="2" type="ORF">OW763_00075</name>
</gene>
<comment type="similarity">
    <text evidence="1">Belongs to the DegT/DnrJ/EryC1 family.</text>
</comment>
<sequence length="393" mass="45017">MIKLPLATTTWDNEEYKAIKRVINSNRFSMGKEVKEFEEEFANYFGTKYAVMVNSGSSANLLAVAALLFSSKYNLKKGDEVIVPAVSWATTFFPLQQYGLKIRFVDIDLDTLNIDLDKVEKAVTKNTKAIFAVNLLGNSIEYDRLEEIVNKYNLILIEDNCESMGAKFKGKFTGTFGIMGTFSTFFSHHISTMEGGMIVTDDKELRDILVCLRAHGWTRQLSKTSEIYSKKDEEFYEAFNFILPGYNVRPLEFEGAVGKEQLKKINIIIKKRRENGKVFEKLFSKIDYIRIQKSIGESSYFGFAIIIKDNALFSRGDLINLFNRNGIECRPIVAGNFTKNKVIEYFDYSVYNSLDNSDYIHERGLFIGNHHYNIIDKLQRICGLIQDLQNNGL</sequence>
<dbReference type="Gene3D" id="3.40.640.10">
    <property type="entry name" value="Type I PLP-dependent aspartate aminotransferase-like (Major domain)"/>
    <property type="match status" value="1"/>
</dbReference>
<dbReference type="SUPFAM" id="SSF53383">
    <property type="entry name" value="PLP-dependent transferases"/>
    <property type="match status" value="1"/>
</dbReference>
<protein>
    <submittedName>
        <fullName evidence="2">Aminotransferase class I/II-fold pyridoxal phosphate-dependent enzyme</fullName>
    </submittedName>
</protein>
<comment type="caution">
    <text evidence="2">The sequence shown here is derived from an EMBL/GenBank/DDBJ whole genome shotgun (WGS) entry which is preliminary data.</text>
</comment>
<dbReference type="InterPro" id="IPR015422">
    <property type="entry name" value="PyrdxlP-dep_Trfase_small"/>
</dbReference>